<dbReference type="EMBL" id="CP051685">
    <property type="protein sequence ID" value="QJE02030.1"/>
    <property type="molecule type" value="Genomic_DNA"/>
</dbReference>
<organism evidence="2 3">
    <name type="scientific">Massilia forsythiae</name>
    <dbReference type="NCBI Taxonomy" id="2728020"/>
    <lineage>
        <taxon>Bacteria</taxon>
        <taxon>Pseudomonadati</taxon>
        <taxon>Pseudomonadota</taxon>
        <taxon>Betaproteobacteria</taxon>
        <taxon>Burkholderiales</taxon>
        <taxon>Oxalobacteraceae</taxon>
        <taxon>Telluria group</taxon>
        <taxon>Massilia</taxon>
    </lineage>
</organism>
<accession>A0A7Z2W059</accession>
<sequence length="206" mass="21927">MATDTGAVRAQAHGKETARRLRTVAALCAACALGLPAAAAWAAPVAAAPATSGTRAEVKPVYGVNTVKLGKLSLRIVKGMIGNGTASSFDTFTLYLVPAAPGEAWMQVTAPGQKGLGYNFRNYESGDANMQSIGFYVEANHLYAVQATKVGAAADANGSRKTPFDFEVSRFNEDEDIPMFHSERKLRSKGQYVDASEAVAREFFNR</sequence>
<dbReference type="Proteomes" id="UP000502415">
    <property type="component" value="Chromosome"/>
</dbReference>
<protein>
    <submittedName>
        <fullName evidence="2">Uncharacterized protein</fullName>
    </submittedName>
</protein>
<evidence type="ECO:0000256" key="1">
    <source>
        <dbReference type="SAM" id="SignalP"/>
    </source>
</evidence>
<reference evidence="2 3" key="1">
    <citation type="submission" date="2020-04" db="EMBL/GenBank/DDBJ databases">
        <title>Genome sequencing of novel species.</title>
        <authorList>
            <person name="Heo J."/>
            <person name="Kim S.-J."/>
            <person name="Kim J.-S."/>
            <person name="Hong S.-B."/>
            <person name="Kwon S.-W."/>
        </authorList>
    </citation>
    <scope>NUCLEOTIDE SEQUENCE [LARGE SCALE GENOMIC DNA]</scope>
    <source>
        <strain evidence="2 3">GN2-R2</strain>
    </source>
</reference>
<dbReference type="AlphaFoldDB" id="A0A7Z2W059"/>
<proteinExistence type="predicted"/>
<dbReference type="RefSeq" id="WP_170204117.1">
    <property type="nucleotide sequence ID" value="NZ_CP051685.1"/>
</dbReference>
<feature type="chain" id="PRO_5031520704" evidence="1">
    <location>
        <begin position="43"/>
        <end position="206"/>
    </location>
</feature>
<dbReference type="KEGG" id="mfy:HH212_20065"/>
<evidence type="ECO:0000313" key="2">
    <source>
        <dbReference type="EMBL" id="QJE02030.1"/>
    </source>
</evidence>
<keyword evidence="1" id="KW-0732">Signal</keyword>
<gene>
    <name evidence="2" type="ORF">HH212_20065</name>
</gene>
<evidence type="ECO:0000313" key="3">
    <source>
        <dbReference type="Proteomes" id="UP000502415"/>
    </source>
</evidence>
<name>A0A7Z2W059_9BURK</name>
<feature type="signal peptide" evidence="1">
    <location>
        <begin position="1"/>
        <end position="42"/>
    </location>
</feature>
<keyword evidence="3" id="KW-1185">Reference proteome</keyword>